<dbReference type="PANTHER" id="PTHR43081">
    <property type="entry name" value="ADENYLATE CYCLASE, TERMINAL-DIFFERENTIATION SPECIFIC-RELATED"/>
    <property type="match status" value="1"/>
</dbReference>
<evidence type="ECO:0000256" key="1">
    <source>
        <dbReference type="ARBA" id="ARBA00005381"/>
    </source>
</evidence>
<protein>
    <submittedName>
        <fullName evidence="4">Adenylate/guanylate cyclase domain-containing protein</fullName>
    </submittedName>
</protein>
<feature type="domain" description="Guanylate cyclase" evidence="3">
    <location>
        <begin position="205"/>
        <end position="314"/>
    </location>
</feature>
<accession>A0ABW1JFR7</accession>
<evidence type="ECO:0000259" key="3">
    <source>
        <dbReference type="PROSITE" id="PS50125"/>
    </source>
</evidence>
<keyword evidence="5" id="KW-1185">Reference proteome</keyword>
<reference evidence="5" key="1">
    <citation type="journal article" date="2019" name="Int. J. Syst. Evol. Microbiol.">
        <title>The Global Catalogue of Microorganisms (GCM) 10K type strain sequencing project: providing services to taxonomists for standard genome sequencing and annotation.</title>
        <authorList>
            <consortium name="The Broad Institute Genomics Platform"/>
            <consortium name="The Broad Institute Genome Sequencing Center for Infectious Disease"/>
            <person name="Wu L."/>
            <person name="Ma J."/>
        </authorList>
    </citation>
    <scope>NUCLEOTIDE SEQUENCE [LARGE SCALE GENOMIC DNA]</scope>
    <source>
        <strain evidence="5">KACC 14249</strain>
    </source>
</reference>
<comment type="caution">
    <text evidence="4">The sequence shown here is derived from an EMBL/GenBank/DDBJ whole genome shotgun (WGS) entry which is preliminary data.</text>
</comment>
<dbReference type="Gene3D" id="3.30.70.1230">
    <property type="entry name" value="Nucleotide cyclase"/>
    <property type="match status" value="1"/>
</dbReference>
<dbReference type="PROSITE" id="PS50125">
    <property type="entry name" value="GUANYLATE_CYCLASE_2"/>
    <property type="match status" value="1"/>
</dbReference>
<dbReference type="EMBL" id="JBHSRD010000004">
    <property type="protein sequence ID" value="MFC6008159.1"/>
    <property type="molecule type" value="Genomic_DNA"/>
</dbReference>
<dbReference type="InterPro" id="IPR029787">
    <property type="entry name" value="Nucleotide_cyclase"/>
</dbReference>
<dbReference type="SMART" id="SM00044">
    <property type="entry name" value="CYCc"/>
    <property type="match status" value="1"/>
</dbReference>
<dbReference type="Proteomes" id="UP001596189">
    <property type="component" value="Unassembled WGS sequence"/>
</dbReference>
<proteinExistence type="inferred from homology"/>
<evidence type="ECO:0000313" key="5">
    <source>
        <dbReference type="Proteomes" id="UP001596189"/>
    </source>
</evidence>
<feature type="region of interest" description="Disordered" evidence="2">
    <location>
        <begin position="177"/>
        <end position="196"/>
    </location>
</feature>
<gene>
    <name evidence="4" type="ORF">ACFQDO_13570</name>
</gene>
<dbReference type="CDD" id="cd07302">
    <property type="entry name" value="CHD"/>
    <property type="match status" value="1"/>
</dbReference>
<dbReference type="PANTHER" id="PTHR43081:SF1">
    <property type="entry name" value="ADENYLATE CYCLASE, TERMINAL-DIFFERENTIATION SPECIFIC"/>
    <property type="match status" value="1"/>
</dbReference>
<comment type="similarity">
    <text evidence="1">Belongs to the adenylyl cyclase class-3 family.</text>
</comment>
<dbReference type="Pfam" id="PF00211">
    <property type="entry name" value="Guanylate_cyc"/>
    <property type="match status" value="1"/>
</dbReference>
<evidence type="ECO:0000313" key="4">
    <source>
        <dbReference type="EMBL" id="MFC6008159.1"/>
    </source>
</evidence>
<sequence>MPDEPAPPSSPAAPDDESLLGAPRTLRRRQASQAAGVSLLSARKFWRALGFPIVDDEDEAFTEHDVVALRAVTGLVRDGLMDEATALGMTRAIGRSVDRLATWQVQLLAEYVQGLDELSAPAATPDRAAARRTAELFTQIADQLEPLVAYAWRRQAASALARILADSESEAELAVDPALGPGDAAPGEDHDDPSHDHDVAATVRAVGFADLVSFTRVVRRLTERELAAMVQRFEAVASDVVTAHGGRVVKTVGDEVLFVARPGARAAAIALGVAEEISNDDLLPDVRVGMATGPVVGRLGDVFGTTVNRASRLTALARPGTVLVDVATVHSLADLEDVEVQQLRGRSLRGIGHVVPWVLRRR</sequence>
<name>A0ABW1JFR7_9ACTN</name>
<dbReference type="InterPro" id="IPR001054">
    <property type="entry name" value="A/G_cyclase"/>
</dbReference>
<evidence type="ECO:0000256" key="2">
    <source>
        <dbReference type="SAM" id="MobiDB-lite"/>
    </source>
</evidence>
<dbReference type="InterPro" id="IPR050697">
    <property type="entry name" value="Adenylyl/Guanylyl_Cyclase_3/4"/>
</dbReference>
<organism evidence="4 5">
    <name type="scientific">Angustibacter luteus</name>
    <dbReference type="NCBI Taxonomy" id="658456"/>
    <lineage>
        <taxon>Bacteria</taxon>
        <taxon>Bacillati</taxon>
        <taxon>Actinomycetota</taxon>
        <taxon>Actinomycetes</taxon>
        <taxon>Kineosporiales</taxon>
        <taxon>Kineosporiaceae</taxon>
    </lineage>
</organism>
<dbReference type="RefSeq" id="WP_345715150.1">
    <property type="nucleotide sequence ID" value="NZ_BAABFP010000002.1"/>
</dbReference>
<dbReference type="SUPFAM" id="SSF55073">
    <property type="entry name" value="Nucleotide cyclase"/>
    <property type="match status" value="1"/>
</dbReference>